<sequence length="127" mass="14565">MSKKRIFISFAMEDKTLRDFLVGQAKNEKSPFEFVDMSVKKPWESAWKTNCRTKIKGCDGVIIIVTKNTKNADGQLWEVKCAKEESIPCRGIYGSSTDRPATFPKELEGTRVVNWTWGNIKNWIDTL</sequence>
<dbReference type="AlphaFoldDB" id="A0A1T2CGZ5"/>
<dbReference type="RefSeq" id="WP_078459129.1">
    <property type="nucleotide sequence ID" value="NZ_MPNX01000024.1"/>
</dbReference>
<evidence type="ECO:0000313" key="2">
    <source>
        <dbReference type="Proteomes" id="UP000190962"/>
    </source>
</evidence>
<comment type="caution">
    <text evidence="1">The sequence shown here is derived from an EMBL/GenBank/DDBJ whole genome shotgun (WGS) entry which is preliminary data.</text>
</comment>
<accession>A0A1T2CGZ5</accession>
<name>A0A1T2CGZ5_SOVGS</name>
<organism evidence="1 2">
    <name type="scientific">Solemya velum gill symbiont</name>
    <dbReference type="NCBI Taxonomy" id="2340"/>
    <lineage>
        <taxon>Bacteria</taxon>
        <taxon>Pseudomonadati</taxon>
        <taxon>Pseudomonadota</taxon>
        <taxon>Gammaproteobacteria</taxon>
        <taxon>sulfur-oxidizing symbionts</taxon>
    </lineage>
</organism>
<gene>
    <name evidence="1" type="ORF">BOV88_12170</name>
</gene>
<dbReference type="EMBL" id="MPNX01000024">
    <property type="protein sequence ID" value="OOY34042.1"/>
    <property type="molecule type" value="Genomic_DNA"/>
</dbReference>
<evidence type="ECO:0000313" key="1">
    <source>
        <dbReference type="EMBL" id="OOY34042.1"/>
    </source>
</evidence>
<dbReference type="Gene3D" id="3.40.50.11200">
    <property type="match status" value="1"/>
</dbReference>
<evidence type="ECO:0008006" key="3">
    <source>
        <dbReference type="Google" id="ProtNLM"/>
    </source>
</evidence>
<protein>
    <recommendedName>
        <fullName evidence="3">TIR domain-containing protein</fullName>
    </recommendedName>
</protein>
<reference evidence="1 2" key="1">
    <citation type="submission" date="2016-11" db="EMBL/GenBank/DDBJ databases">
        <title>Mixed transmission modes and dynamic genome evolution in an obligate animal-bacterial symbiosis.</title>
        <authorList>
            <person name="Russell S.L."/>
            <person name="Corbett-Detig R.B."/>
            <person name="Cavanaugh C.M."/>
        </authorList>
    </citation>
    <scope>NUCLEOTIDE SEQUENCE [LARGE SCALE GENOMIC DNA]</scope>
    <source>
        <strain evidence="1">MA-KB16</strain>
    </source>
</reference>
<dbReference type="Proteomes" id="UP000190962">
    <property type="component" value="Unassembled WGS sequence"/>
</dbReference>
<proteinExistence type="predicted"/>